<keyword evidence="2" id="KW-1003">Cell membrane</keyword>
<feature type="transmembrane region" description="Helical" evidence="10">
    <location>
        <begin position="220"/>
        <end position="241"/>
    </location>
</feature>
<protein>
    <submittedName>
        <fullName evidence="12">Chemokine XC receptor 1-like</fullName>
    </submittedName>
</protein>
<name>A0A671KFM4_9TELE</name>
<dbReference type="Gene3D" id="1.20.1070.10">
    <property type="entry name" value="Rhodopsin 7-helix transmembrane proteins"/>
    <property type="match status" value="2"/>
</dbReference>
<reference evidence="12" key="1">
    <citation type="submission" date="2025-08" db="UniProtKB">
        <authorList>
            <consortium name="Ensembl"/>
        </authorList>
    </citation>
    <scope>IDENTIFICATION</scope>
</reference>
<dbReference type="Pfam" id="PF00001">
    <property type="entry name" value="7tm_1"/>
    <property type="match status" value="1"/>
</dbReference>
<organism evidence="12 13">
    <name type="scientific">Sinocyclocheilus anshuiensis</name>
    <dbReference type="NCBI Taxonomy" id="1608454"/>
    <lineage>
        <taxon>Eukaryota</taxon>
        <taxon>Metazoa</taxon>
        <taxon>Chordata</taxon>
        <taxon>Craniata</taxon>
        <taxon>Vertebrata</taxon>
        <taxon>Euteleostomi</taxon>
        <taxon>Actinopterygii</taxon>
        <taxon>Neopterygii</taxon>
        <taxon>Teleostei</taxon>
        <taxon>Ostariophysi</taxon>
        <taxon>Cypriniformes</taxon>
        <taxon>Cyprinidae</taxon>
        <taxon>Cyprininae</taxon>
        <taxon>Sinocyclocheilus</taxon>
    </lineage>
</organism>
<feature type="transmembrane region" description="Helical" evidence="10">
    <location>
        <begin position="155"/>
        <end position="174"/>
    </location>
</feature>
<feature type="transmembrane region" description="Helical" evidence="10">
    <location>
        <begin position="186"/>
        <end position="208"/>
    </location>
</feature>
<dbReference type="InterPro" id="IPR050119">
    <property type="entry name" value="CCR1-9-like"/>
</dbReference>
<reference evidence="12" key="2">
    <citation type="submission" date="2025-09" db="UniProtKB">
        <authorList>
            <consortium name="Ensembl"/>
        </authorList>
    </citation>
    <scope>IDENTIFICATION</scope>
</reference>
<dbReference type="GO" id="GO:0009897">
    <property type="term" value="C:external side of plasma membrane"/>
    <property type="evidence" value="ECO:0007669"/>
    <property type="project" value="TreeGrafter"/>
</dbReference>
<evidence type="ECO:0000256" key="10">
    <source>
        <dbReference type="SAM" id="Phobius"/>
    </source>
</evidence>
<dbReference type="GO" id="GO:0006955">
    <property type="term" value="P:immune response"/>
    <property type="evidence" value="ECO:0007669"/>
    <property type="project" value="TreeGrafter"/>
</dbReference>
<dbReference type="SUPFAM" id="SSF81321">
    <property type="entry name" value="Family A G protein-coupled receptor-like"/>
    <property type="match status" value="1"/>
</dbReference>
<evidence type="ECO:0000256" key="4">
    <source>
        <dbReference type="ARBA" id="ARBA00022989"/>
    </source>
</evidence>
<dbReference type="PANTHER" id="PTHR10489">
    <property type="entry name" value="CELL ADHESION MOLECULE"/>
    <property type="match status" value="1"/>
</dbReference>
<evidence type="ECO:0000256" key="5">
    <source>
        <dbReference type="ARBA" id="ARBA00023040"/>
    </source>
</evidence>
<dbReference type="PROSITE" id="PS50262">
    <property type="entry name" value="G_PROTEIN_RECEP_F1_2"/>
    <property type="match status" value="1"/>
</dbReference>
<keyword evidence="13" id="KW-1185">Reference proteome</keyword>
<keyword evidence="5 9" id="KW-0297">G-protein coupled receptor</keyword>
<feature type="transmembrane region" description="Helical" evidence="10">
    <location>
        <begin position="41"/>
        <end position="66"/>
    </location>
</feature>
<keyword evidence="6 10" id="KW-0472">Membrane</keyword>
<dbReference type="InterPro" id="IPR017452">
    <property type="entry name" value="GPCR_Rhodpsn_7TM"/>
</dbReference>
<dbReference type="GO" id="GO:0060326">
    <property type="term" value="P:cell chemotaxis"/>
    <property type="evidence" value="ECO:0007669"/>
    <property type="project" value="TreeGrafter"/>
</dbReference>
<feature type="domain" description="G-protein coupled receptors family 1 profile" evidence="11">
    <location>
        <begin position="57"/>
        <end position="283"/>
    </location>
</feature>
<evidence type="ECO:0000256" key="9">
    <source>
        <dbReference type="RuleBase" id="RU000688"/>
    </source>
</evidence>
<dbReference type="GO" id="GO:0016493">
    <property type="term" value="F:C-C chemokine receptor activity"/>
    <property type="evidence" value="ECO:0007669"/>
    <property type="project" value="TreeGrafter"/>
</dbReference>
<keyword evidence="4 10" id="KW-1133">Transmembrane helix</keyword>
<dbReference type="PROSITE" id="PS00237">
    <property type="entry name" value="G_PROTEIN_RECEP_F1_1"/>
    <property type="match status" value="1"/>
</dbReference>
<keyword evidence="3 9" id="KW-0812">Transmembrane</keyword>
<sequence>LTLTQSYEISSTLDYYDYNFTNDSIDDGICIKKNAIQFATAITPVIFIIIVLFSCVGNTLVVWVLVKYENLKSLTNTFLLNLALSDLIFTFGLPFWAYYYIYGWTLGDPACKAVNFVFYTGYYSSIIFLTVLTIHRYMAVVHPMSVVMSRKSLHCYVTSLVIWIISLCAAIPQARFNSVVTYLQNSFFIIAFVIIAFCYTVILGRLLRPTSHTRRKTVQLILFIVVFFFLGWGPYNVAIFLDSLISWKISPFNDCKLSESIDYLMYVSRMVAFSHCCLNPVFYVFMGIKFRNHLKKMLWTYCKNNTEPQNRHSMLIYSNGEEISMY</sequence>
<dbReference type="Ensembl" id="ENSSANT00000006867.1">
    <property type="protein sequence ID" value="ENSSANP00000006395.1"/>
    <property type="gene ID" value="ENSSANG00000003606.1"/>
</dbReference>
<dbReference type="InterPro" id="IPR000355">
    <property type="entry name" value="Chemokine_rcpt"/>
</dbReference>
<feature type="transmembrane region" description="Helical" evidence="10">
    <location>
        <begin position="113"/>
        <end position="134"/>
    </location>
</feature>
<dbReference type="GO" id="GO:0019957">
    <property type="term" value="F:C-C chemokine binding"/>
    <property type="evidence" value="ECO:0007669"/>
    <property type="project" value="TreeGrafter"/>
</dbReference>
<evidence type="ECO:0000313" key="12">
    <source>
        <dbReference type="Ensembl" id="ENSSANP00000006395.1"/>
    </source>
</evidence>
<dbReference type="PRINTS" id="PR00237">
    <property type="entry name" value="GPCRRHODOPSN"/>
</dbReference>
<evidence type="ECO:0000256" key="8">
    <source>
        <dbReference type="ARBA" id="ARBA00023224"/>
    </source>
</evidence>
<evidence type="ECO:0000259" key="11">
    <source>
        <dbReference type="PROSITE" id="PS50262"/>
    </source>
</evidence>
<evidence type="ECO:0000256" key="1">
    <source>
        <dbReference type="ARBA" id="ARBA00004651"/>
    </source>
</evidence>
<evidence type="ECO:0000256" key="3">
    <source>
        <dbReference type="ARBA" id="ARBA00022692"/>
    </source>
</evidence>
<dbReference type="PANTHER" id="PTHR10489:SF730">
    <property type="entry name" value="CHEMOKINE XC RECEPTOR 1"/>
    <property type="match status" value="1"/>
</dbReference>
<evidence type="ECO:0000256" key="2">
    <source>
        <dbReference type="ARBA" id="ARBA00022475"/>
    </source>
</evidence>
<comment type="subcellular location">
    <subcellularLocation>
        <location evidence="1">Cell membrane</location>
        <topology evidence="1">Multi-pass membrane protein</topology>
    </subcellularLocation>
</comment>
<keyword evidence="8 9" id="KW-0807">Transducer</keyword>
<feature type="transmembrane region" description="Helical" evidence="10">
    <location>
        <begin position="78"/>
        <end position="101"/>
    </location>
</feature>
<evidence type="ECO:0000313" key="13">
    <source>
        <dbReference type="Proteomes" id="UP000472260"/>
    </source>
</evidence>
<dbReference type="GO" id="GO:0007204">
    <property type="term" value="P:positive regulation of cytosolic calcium ion concentration"/>
    <property type="evidence" value="ECO:0007669"/>
    <property type="project" value="TreeGrafter"/>
</dbReference>
<keyword evidence="7 9" id="KW-0675">Receptor</keyword>
<dbReference type="InterPro" id="IPR000276">
    <property type="entry name" value="GPCR_Rhodpsn"/>
</dbReference>
<dbReference type="Proteomes" id="UP000472260">
    <property type="component" value="Unassembled WGS sequence"/>
</dbReference>
<comment type="similarity">
    <text evidence="9">Belongs to the G-protein coupled receptor 1 family.</text>
</comment>
<evidence type="ECO:0000256" key="6">
    <source>
        <dbReference type="ARBA" id="ARBA00023136"/>
    </source>
</evidence>
<dbReference type="GO" id="GO:0019722">
    <property type="term" value="P:calcium-mediated signaling"/>
    <property type="evidence" value="ECO:0007669"/>
    <property type="project" value="TreeGrafter"/>
</dbReference>
<proteinExistence type="inferred from homology"/>
<accession>A0A671KFM4</accession>
<gene>
    <name evidence="12" type="primary">LOC107655854</name>
</gene>
<feature type="transmembrane region" description="Helical" evidence="10">
    <location>
        <begin position="266"/>
        <end position="288"/>
    </location>
</feature>
<evidence type="ECO:0000256" key="7">
    <source>
        <dbReference type="ARBA" id="ARBA00023170"/>
    </source>
</evidence>
<dbReference type="AlphaFoldDB" id="A0A671KFM4"/>
<dbReference type="PRINTS" id="PR00657">
    <property type="entry name" value="CCCHEMOKINER"/>
</dbReference>